<protein>
    <submittedName>
        <fullName evidence="1">Helix-turn-helix domain-containing protein</fullName>
    </submittedName>
</protein>
<proteinExistence type="predicted"/>
<name>A0ABS3FP67_9CYAN</name>
<evidence type="ECO:0000313" key="1">
    <source>
        <dbReference type="EMBL" id="MBO0348915.1"/>
    </source>
</evidence>
<dbReference type="RefSeq" id="WP_207087455.1">
    <property type="nucleotide sequence ID" value="NZ_JAFLQW010000203.1"/>
</dbReference>
<dbReference type="Proteomes" id="UP000664844">
    <property type="component" value="Unassembled WGS sequence"/>
</dbReference>
<evidence type="ECO:0000313" key="2">
    <source>
        <dbReference type="Proteomes" id="UP000664844"/>
    </source>
</evidence>
<reference evidence="1 2" key="1">
    <citation type="submission" date="2021-03" db="EMBL/GenBank/DDBJ databases">
        <title>Metabolic Capacity of the Antarctic Cyanobacterium Phormidium pseudopriestleyi that Sustains Oxygenic Photosynthesis in the Presence of Hydrogen Sulfide.</title>
        <authorList>
            <person name="Lumian J.E."/>
            <person name="Jungblut A.D."/>
            <person name="Dillon M.L."/>
            <person name="Hawes I."/>
            <person name="Doran P.T."/>
            <person name="Mackey T.J."/>
            <person name="Dick G.J."/>
            <person name="Grettenberger C.L."/>
            <person name="Sumner D.Y."/>
        </authorList>
    </citation>
    <scope>NUCLEOTIDE SEQUENCE [LARGE SCALE GENOMIC DNA]</scope>
    <source>
        <strain evidence="1 2">FRX01</strain>
    </source>
</reference>
<sequence>MPQPIIGKREQRIIRSYCQCQLSMTPWEFYQKWEVTQETIAEICGRSPSQVRRWFAQTHQPTANDMRHLALLNFLLEHNEEIPDPLRSWLCLTN</sequence>
<keyword evidence="2" id="KW-1185">Reference proteome</keyword>
<gene>
    <name evidence="1" type="ORF">J0895_07335</name>
</gene>
<dbReference type="EMBL" id="JAFLQW010000203">
    <property type="protein sequence ID" value="MBO0348915.1"/>
    <property type="molecule type" value="Genomic_DNA"/>
</dbReference>
<organism evidence="1 2">
    <name type="scientific">Phormidium pseudopriestleyi FRX01</name>
    <dbReference type="NCBI Taxonomy" id="1759528"/>
    <lineage>
        <taxon>Bacteria</taxon>
        <taxon>Bacillati</taxon>
        <taxon>Cyanobacteriota</taxon>
        <taxon>Cyanophyceae</taxon>
        <taxon>Oscillatoriophycideae</taxon>
        <taxon>Oscillatoriales</taxon>
        <taxon>Oscillatoriaceae</taxon>
        <taxon>Phormidium</taxon>
    </lineage>
</organism>
<comment type="caution">
    <text evidence="1">The sequence shown here is derived from an EMBL/GenBank/DDBJ whole genome shotgun (WGS) entry which is preliminary data.</text>
</comment>
<accession>A0ABS3FP67</accession>